<name>A0A318ELG7_9FIRM</name>
<proteinExistence type="predicted"/>
<protein>
    <submittedName>
        <fullName evidence="1">Uncharacterized protein</fullName>
    </submittedName>
</protein>
<sequence length="29" mass="3348">MKITKIDVYYVLKKADKISISGDNISWSM</sequence>
<evidence type="ECO:0000313" key="1">
    <source>
        <dbReference type="EMBL" id="PXV90097.1"/>
    </source>
</evidence>
<gene>
    <name evidence="1" type="ORF">C8E03_1054</name>
</gene>
<dbReference type="Proteomes" id="UP000247523">
    <property type="component" value="Unassembled WGS sequence"/>
</dbReference>
<evidence type="ECO:0000313" key="2">
    <source>
        <dbReference type="Proteomes" id="UP000247523"/>
    </source>
</evidence>
<dbReference type="AlphaFoldDB" id="A0A318ELG7"/>
<organism evidence="1 2">
    <name type="scientific">Lachnotalea glycerini</name>
    <dbReference type="NCBI Taxonomy" id="1763509"/>
    <lineage>
        <taxon>Bacteria</taxon>
        <taxon>Bacillati</taxon>
        <taxon>Bacillota</taxon>
        <taxon>Clostridia</taxon>
        <taxon>Lachnospirales</taxon>
        <taxon>Lachnospiraceae</taxon>
        <taxon>Lachnotalea</taxon>
    </lineage>
</organism>
<dbReference type="EMBL" id="QICS01000005">
    <property type="protein sequence ID" value="PXV90097.1"/>
    <property type="molecule type" value="Genomic_DNA"/>
</dbReference>
<accession>A0A318ELG7</accession>
<reference evidence="1 2" key="1">
    <citation type="submission" date="2018-05" db="EMBL/GenBank/DDBJ databases">
        <title>Genomic Encyclopedia of Type Strains, Phase IV (KMG-IV): sequencing the most valuable type-strain genomes for metagenomic binning, comparative biology and taxonomic classification.</title>
        <authorList>
            <person name="Goeker M."/>
        </authorList>
    </citation>
    <scope>NUCLEOTIDE SEQUENCE [LARGE SCALE GENOMIC DNA]</scope>
    <source>
        <strain evidence="1 2">DSM 28816</strain>
    </source>
</reference>
<comment type="caution">
    <text evidence="1">The sequence shown here is derived from an EMBL/GenBank/DDBJ whole genome shotgun (WGS) entry which is preliminary data.</text>
</comment>